<protein>
    <submittedName>
        <fullName evidence="9">Site-specific integrase</fullName>
    </submittedName>
</protein>
<evidence type="ECO:0000256" key="4">
    <source>
        <dbReference type="ARBA" id="ARBA00023125"/>
    </source>
</evidence>
<dbReference type="PANTHER" id="PTHR30349:SF64">
    <property type="entry name" value="PROPHAGE INTEGRASE INTD-RELATED"/>
    <property type="match status" value="1"/>
</dbReference>
<keyword evidence="5" id="KW-0233">DNA recombination</keyword>
<dbReference type="Pfam" id="PF14659">
    <property type="entry name" value="Phage_int_SAM_3"/>
    <property type="match status" value="1"/>
</dbReference>
<keyword evidence="3" id="KW-0229">DNA integration</keyword>
<accession>A0AAE3DEZ2</accession>
<dbReference type="EMBL" id="JAJEPW010000012">
    <property type="protein sequence ID" value="MCC2129051.1"/>
    <property type="molecule type" value="Genomic_DNA"/>
</dbReference>
<evidence type="ECO:0000313" key="10">
    <source>
        <dbReference type="Proteomes" id="UP001199319"/>
    </source>
</evidence>
<dbReference type="CDD" id="cd01189">
    <property type="entry name" value="INT_ICEBs1_C_like"/>
    <property type="match status" value="1"/>
</dbReference>
<dbReference type="Gene3D" id="1.10.150.130">
    <property type="match status" value="1"/>
</dbReference>
<dbReference type="PROSITE" id="PS51900">
    <property type="entry name" value="CB"/>
    <property type="match status" value="1"/>
</dbReference>
<keyword evidence="4 6" id="KW-0238">DNA-binding</keyword>
<dbReference type="PROSITE" id="PS51898">
    <property type="entry name" value="TYR_RECOMBINASE"/>
    <property type="match status" value="1"/>
</dbReference>
<evidence type="ECO:0000256" key="5">
    <source>
        <dbReference type="ARBA" id="ARBA00023172"/>
    </source>
</evidence>
<evidence type="ECO:0000256" key="2">
    <source>
        <dbReference type="ARBA" id="ARBA00008857"/>
    </source>
</evidence>
<dbReference type="SUPFAM" id="SSF56349">
    <property type="entry name" value="DNA breaking-rejoining enzymes"/>
    <property type="match status" value="1"/>
</dbReference>
<dbReference type="InterPro" id="IPR050090">
    <property type="entry name" value="Tyrosine_recombinase_XerCD"/>
</dbReference>
<gene>
    <name evidence="9" type="ORF">LKD37_05895</name>
</gene>
<organism evidence="9 10">
    <name type="scientific">Brotocaccenecus cirricatena</name>
    <dbReference type="NCBI Taxonomy" id="3064195"/>
    <lineage>
        <taxon>Bacteria</taxon>
        <taxon>Bacillati</taxon>
        <taxon>Bacillota</taxon>
        <taxon>Clostridia</taxon>
        <taxon>Eubacteriales</taxon>
        <taxon>Oscillospiraceae</taxon>
        <taxon>Brotocaccenecus</taxon>
    </lineage>
</organism>
<dbReference type="InterPro" id="IPR010998">
    <property type="entry name" value="Integrase_recombinase_N"/>
</dbReference>
<dbReference type="GO" id="GO:0003677">
    <property type="term" value="F:DNA binding"/>
    <property type="evidence" value="ECO:0007669"/>
    <property type="project" value="UniProtKB-UniRule"/>
</dbReference>
<dbReference type="InterPro" id="IPR044068">
    <property type="entry name" value="CB"/>
</dbReference>
<dbReference type="InterPro" id="IPR004107">
    <property type="entry name" value="Integrase_SAM-like_N"/>
</dbReference>
<evidence type="ECO:0000313" key="9">
    <source>
        <dbReference type="EMBL" id="MCC2129051.1"/>
    </source>
</evidence>
<comment type="caution">
    <text evidence="9">The sequence shown here is derived from an EMBL/GenBank/DDBJ whole genome shotgun (WGS) entry which is preliminary data.</text>
</comment>
<dbReference type="RefSeq" id="WP_302928349.1">
    <property type="nucleotide sequence ID" value="NZ_JAJEPW010000012.1"/>
</dbReference>
<comment type="similarity">
    <text evidence="2">Belongs to the 'phage' integrase family.</text>
</comment>
<name>A0AAE3DEZ2_9FIRM</name>
<evidence type="ECO:0000259" key="8">
    <source>
        <dbReference type="PROSITE" id="PS51900"/>
    </source>
</evidence>
<dbReference type="Proteomes" id="UP001199319">
    <property type="component" value="Unassembled WGS sequence"/>
</dbReference>
<evidence type="ECO:0000256" key="6">
    <source>
        <dbReference type="PROSITE-ProRule" id="PRU01248"/>
    </source>
</evidence>
<keyword evidence="10" id="KW-1185">Reference proteome</keyword>
<feature type="domain" description="Core-binding (CB)" evidence="8">
    <location>
        <begin position="66"/>
        <end position="149"/>
    </location>
</feature>
<evidence type="ECO:0000259" key="7">
    <source>
        <dbReference type="PROSITE" id="PS51898"/>
    </source>
</evidence>
<sequence>MAKGENIFRRRDGRWEARYSKGRELSGKIKYGYCYGKTYREAKEKAEKCKAALASGNPLPTSRTPNLFSAYCMGWLHAKKSKVKESTYIKYSIVVEKHIIPKLGDCCPLGFTTELMDDFIRELQFEDELAPKTVHDILVVLHGILKFTASKCKGVFPTVEINYPKIGKKEMRVLSREEQARFISYLQKDLDPCRFGILLALCTGIRIGELCALRWEYVSTRDKAIKIVETLQRLRDTSASQNARTRIVIGPPKSDTSVRTIPMTEYAAGLCRHMKPQSSAAYVLTGTDAFMEPRVLQYRLEKYTQACGLEGVHFHTLRHTFATRAVEVGFEIKSLSEILGHASVTITLDRYVHSSLELKRDNMQKLNAAGM</sequence>
<dbReference type="PANTHER" id="PTHR30349">
    <property type="entry name" value="PHAGE INTEGRASE-RELATED"/>
    <property type="match status" value="1"/>
</dbReference>
<comment type="function">
    <text evidence="1">Site-specific tyrosine recombinase, which acts by catalyzing the cutting and rejoining of the recombining DNA molecules.</text>
</comment>
<evidence type="ECO:0000256" key="1">
    <source>
        <dbReference type="ARBA" id="ARBA00003283"/>
    </source>
</evidence>
<feature type="domain" description="Tyr recombinase" evidence="7">
    <location>
        <begin position="169"/>
        <end position="364"/>
    </location>
</feature>
<dbReference type="InterPro" id="IPR002104">
    <property type="entry name" value="Integrase_catalytic"/>
</dbReference>
<dbReference type="AlphaFoldDB" id="A0AAE3DEZ2"/>
<dbReference type="Pfam" id="PF00589">
    <property type="entry name" value="Phage_integrase"/>
    <property type="match status" value="1"/>
</dbReference>
<dbReference type="InterPro" id="IPR011010">
    <property type="entry name" value="DNA_brk_join_enz"/>
</dbReference>
<dbReference type="GO" id="GO:0006310">
    <property type="term" value="P:DNA recombination"/>
    <property type="evidence" value="ECO:0007669"/>
    <property type="project" value="UniProtKB-KW"/>
</dbReference>
<evidence type="ECO:0000256" key="3">
    <source>
        <dbReference type="ARBA" id="ARBA00022908"/>
    </source>
</evidence>
<dbReference type="Gene3D" id="1.10.443.10">
    <property type="entry name" value="Intergrase catalytic core"/>
    <property type="match status" value="1"/>
</dbReference>
<proteinExistence type="inferred from homology"/>
<reference evidence="9" key="1">
    <citation type="submission" date="2021-10" db="EMBL/GenBank/DDBJ databases">
        <title>Anaerobic single-cell dispensing facilitates the cultivation of human gut bacteria.</title>
        <authorList>
            <person name="Afrizal A."/>
        </authorList>
    </citation>
    <scope>NUCLEOTIDE SEQUENCE</scope>
    <source>
        <strain evidence="9">CLA-AA-H272</strain>
    </source>
</reference>
<dbReference type="GO" id="GO:0015074">
    <property type="term" value="P:DNA integration"/>
    <property type="evidence" value="ECO:0007669"/>
    <property type="project" value="UniProtKB-KW"/>
</dbReference>
<dbReference type="InterPro" id="IPR013762">
    <property type="entry name" value="Integrase-like_cat_sf"/>
</dbReference>